<evidence type="ECO:0000259" key="1">
    <source>
        <dbReference type="Pfam" id="PF06985"/>
    </source>
</evidence>
<sequence>MTSVERQEGNAYGSKNETEPDYSILTYTWGRWPAPGGPHIQVSGTTWTIPAVDESKFTVASFHEVINKMGEVHDFAWIDVVCIDQENYEVKMDEIGKQVGIFANASRVYVWLWTLPITRLQAAYDEITRCSASLQDNEDVWGKLRQPPGDVLPSLEASIKTILGDWWFSSLWTLQEGLLRQDAILLSQDAGYVKHLTKSDENPMAAIRYLAKSFSNLRAVLESEDTRFTNAPYCAVGSSIIQYIHRSGYPTALRTSNPNIQWAAARFRTTTFQQDRIYGIMALYNIQVGDAVPNASIRKDRSFSELELEFATALNTKSPLLGQMFVHAAPPHAKTWQISHDIIVPPEYSSYDKEQSSTCSIMGNPTGFAQVEGRVCCLKDLARLWKEYSRQPWWSSHFNAVLDEYIIKSHPAIYNVPTYLSGLSSIHTKPNSILLVDSILKEFGEDTVSVLELGAETRRGRSYYLYGLLLLHAPQDRSRSKRIGLCKWPAESLAQALKPAEWVRHHGILE</sequence>
<reference evidence="2 3" key="1">
    <citation type="submission" date="2023-01" db="EMBL/GenBank/DDBJ databases">
        <title>Analysis of 21 Apiospora genomes using comparative genomics revels a genus with tremendous synthesis potential of carbohydrate active enzymes and secondary metabolites.</title>
        <authorList>
            <person name="Sorensen T."/>
        </authorList>
    </citation>
    <scope>NUCLEOTIDE SEQUENCE [LARGE SCALE GENOMIC DNA]</scope>
    <source>
        <strain evidence="2 3">CBS 135458</strain>
    </source>
</reference>
<dbReference type="EMBL" id="JAQQWL010000002">
    <property type="protein sequence ID" value="KAK8087415.1"/>
    <property type="molecule type" value="Genomic_DNA"/>
</dbReference>
<dbReference type="InterPro" id="IPR010730">
    <property type="entry name" value="HET"/>
</dbReference>
<organism evidence="2 3">
    <name type="scientific">Apiospora phragmitis</name>
    <dbReference type="NCBI Taxonomy" id="2905665"/>
    <lineage>
        <taxon>Eukaryota</taxon>
        <taxon>Fungi</taxon>
        <taxon>Dikarya</taxon>
        <taxon>Ascomycota</taxon>
        <taxon>Pezizomycotina</taxon>
        <taxon>Sordariomycetes</taxon>
        <taxon>Xylariomycetidae</taxon>
        <taxon>Amphisphaeriales</taxon>
        <taxon>Apiosporaceae</taxon>
        <taxon>Apiospora</taxon>
    </lineage>
</organism>
<protein>
    <recommendedName>
        <fullName evidence="1">Heterokaryon incompatibility domain-containing protein</fullName>
    </recommendedName>
</protein>
<dbReference type="InterPro" id="IPR052895">
    <property type="entry name" value="HetReg/Transcr_Mod"/>
</dbReference>
<dbReference type="Pfam" id="PF06985">
    <property type="entry name" value="HET"/>
    <property type="match status" value="1"/>
</dbReference>
<dbReference type="RefSeq" id="XP_066721939.1">
    <property type="nucleotide sequence ID" value="XM_066853798.1"/>
</dbReference>
<keyword evidence="3" id="KW-1185">Reference proteome</keyword>
<dbReference type="PANTHER" id="PTHR24148:SF64">
    <property type="entry name" value="HETEROKARYON INCOMPATIBILITY DOMAIN-CONTAINING PROTEIN"/>
    <property type="match status" value="1"/>
</dbReference>
<dbReference type="Proteomes" id="UP001480595">
    <property type="component" value="Unassembled WGS sequence"/>
</dbReference>
<dbReference type="GeneID" id="92086861"/>
<name>A0ABR1WW72_9PEZI</name>
<accession>A0ABR1WW72</accession>
<dbReference type="PANTHER" id="PTHR24148">
    <property type="entry name" value="ANKYRIN REPEAT DOMAIN-CONTAINING PROTEIN 39 HOMOLOG-RELATED"/>
    <property type="match status" value="1"/>
</dbReference>
<proteinExistence type="predicted"/>
<evidence type="ECO:0000313" key="2">
    <source>
        <dbReference type="EMBL" id="KAK8087415.1"/>
    </source>
</evidence>
<evidence type="ECO:0000313" key="3">
    <source>
        <dbReference type="Proteomes" id="UP001480595"/>
    </source>
</evidence>
<gene>
    <name evidence="2" type="ORF">PG994_002389</name>
</gene>
<comment type="caution">
    <text evidence="2">The sequence shown here is derived from an EMBL/GenBank/DDBJ whole genome shotgun (WGS) entry which is preliminary data.</text>
</comment>
<feature type="domain" description="Heterokaryon incompatibility" evidence="1">
    <location>
        <begin position="22"/>
        <end position="176"/>
    </location>
</feature>